<dbReference type="EMBL" id="WEGK01000025">
    <property type="protein sequence ID" value="MQY23928.1"/>
    <property type="molecule type" value="Genomic_DNA"/>
</dbReference>
<dbReference type="OrthoDB" id="4552864at2"/>
<dbReference type="RefSeq" id="WP_153415680.1">
    <property type="nucleotide sequence ID" value="NZ_WEGK01000025.1"/>
</dbReference>
<keyword evidence="2" id="KW-1185">Reference proteome</keyword>
<name>A0A7K0DE29_9NOCA</name>
<evidence type="ECO:0000313" key="2">
    <source>
        <dbReference type="Proteomes" id="UP000438448"/>
    </source>
</evidence>
<protein>
    <submittedName>
        <fullName evidence="1">Uncharacterized protein</fullName>
    </submittedName>
</protein>
<proteinExistence type="predicted"/>
<gene>
    <name evidence="1" type="ORF">NRB20_70610</name>
</gene>
<reference evidence="1 2" key="1">
    <citation type="submission" date="2019-10" db="EMBL/GenBank/DDBJ databases">
        <title>Nocardia macrotermitis sp. nov. and Nocardia aurantia sp. nov., isolated from the gut of fungus growing-termite Macrotermes natalensis.</title>
        <authorList>
            <person name="Benndorf R."/>
            <person name="Schwitalla J."/>
            <person name="Martin K."/>
            <person name="De Beer W."/>
            <person name="Kaster A.-K."/>
            <person name="Vollmers J."/>
            <person name="Poulsen M."/>
            <person name="Beemelmanns C."/>
        </authorList>
    </citation>
    <scope>NUCLEOTIDE SEQUENCE [LARGE SCALE GENOMIC DNA]</scope>
    <source>
        <strain evidence="1 2">RB20</strain>
    </source>
</reference>
<sequence length="134" mass="14246">MSDTTDMKSTFATLASGAEQGKLLIEDGVAKKCAARCNAYIEDLQELILKTRNTVHVNSFGDLDSAQKFANKINSLGQDTTGGAGSYAAALTEHIAALQSMADMFTKAGQAFTNSDEATKDKIRQAMNSIDSSK</sequence>
<accession>A0A7K0DE29</accession>
<dbReference type="AlphaFoldDB" id="A0A7K0DE29"/>
<evidence type="ECO:0000313" key="1">
    <source>
        <dbReference type="EMBL" id="MQY23928.1"/>
    </source>
</evidence>
<organism evidence="1 2">
    <name type="scientific">Nocardia macrotermitis</name>
    <dbReference type="NCBI Taxonomy" id="2585198"/>
    <lineage>
        <taxon>Bacteria</taxon>
        <taxon>Bacillati</taxon>
        <taxon>Actinomycetota</taxon>
        <taxon>Actinomycetes</taxon>
        <taxon>Mycobacteriales</taxon>
        <taxon>Nocardiaceae</taxon>
        <taxon>Nocardia</taxon>
    </lineage>
</organism>
<comment type="caution">
    <text evidence="1">The sequence shown here is derived from an EMBL/GenBank/DDBJ whole genome shotgun (WGS) entry which is preliminary data.</text>
</comment>
<dbReference type="Proteomes" id="UP000438448">
    <property type="component" value="Unassembled WGS sequence"/>
</dbReference>